<gene>
    <name evidence="1" type="ORF">ACFO6S_03140</name>
</gene>
<proteinExistence type="predicted"/>
<reference evidence="2" key="1">
    <citation type="journal article" date="2019" name="Int. J. Syst. Evol. Microbiol.">
        <title>The Global Catalogue of Microorganisms (GCM) 10K type strain sequencing project: providing services to taxonomists for standard genome sequencing and annotation.</title>
        <authorList>
            <consortium name="The Broad Institute Genomics Platform"/>
            <consortium name="The Broad Institute Genome Sequencing Center for Infectious Disease"/>
            <person name="Wu L."/>
            <person name="Ma J."/>
        </authorList>
    </citation>
    <scope>NUCLEOTIDE SEQUENCE [LARGE SCALE GENOMIC DNA]</scope>
    <source>
        <strain evidence="2">CCUG 54520</strain>
    </source>
</reference>
<evidence type="ECO:0000313" key="2">
    <source>
        <dbReference type="Proteomes" id="UP001595914"/>
    </source>
</evidence>
<dbReference type="Proteomes" id="UP001595914">
    <property type="component" value="Unassembled WGS sequence"/>
</dbReference>
<dbReference type="RefSeq" id="WP_378414095.1">
    <property type="nucleotide sequence ID" value="NZ_JBHSFO010000002.1"/>
</dbReference>
<evidence type="ECO:0000313" key="1">
    <source>
        <dbReference type="EMBL" id="MFC4602683.1"/>
    </source>
</evidence>
<keyword evidence="2" id="KW-1185">Reference proteome</keyword>
<comment type="caution">
    <text evidence="1">The sequence shown here is derived from an EMBL/GenBank/DDBJ whole genome shotgun (WGS) entry which is preliminary data.</text>
</comment>
<accession>A0ABV9FN22</accession>
<name>A0ABV9FN22_9NOCA</name>
<protein>
    <submittedName>
        <fullName evidence="1">Uncharacterized protein</fullName>
    </submittedName>
</protein>
<organism evidence="1 2">
    <name type="scientific">Rhodococcus kronopolitis</name>
    <dbReference type="NCBI Taxonomy" id="1460226"/>
    <lineage>
        <taxon>Bacteria</taxon>
        <taxon>Bacillati</taxon>
        <taxon>Actinomycetota</taxon>
        <taxon>Actinomycetes</taxon>
        <taxon>Mycobacteriales</taxon>
        <taxon>Nocardiaceae</taxon>
        <taxon>Rhodococcus</taxon>
    </lineage>
</organism>
<sequence>MEDSTSSSEVAKWVSMADWLIESLTDKPVAFILEMGPNSYIDYGSAIDDDEDEDEESVVCVQIHVLANDVFMLRRSRTMLRRLMIADYSTDRLALDRWHNDDHFEDCTDGYLFTRDARLVADTSVAWFRDNWGTRSTDDLGCEYHFPDELLAPEPDE</sequence>
<dbReference type="EMBL" id="JBHSFO010000002">
    <property type="protein sequence ID" value="MFC4602683.1"/>
    <property type="molecule type" value="Genomic_DNA"/>
</dbReference>